<comment type="caution">
    <text evidence="2">The sequence shown here is derived from an EMBL/GenBank/DDBJ whole genome shotgun (WGS) entry which is preliminary data.</text>
</comment>
<dbReference type="Proteomes" id="UP000292507">
    <property type="component" value="Unassembled WGS sequence"/>
</dbReference>
<gene>
    <name evidence="2" type="ORF">BKA19_2633</name>
</gene>
<evidence type="ECO:0000313" key="3">
    <source>
        <dbReference type="Proteomes" id="UP000292507"/>
    </source>
</evidence>
<reference evidence="2 3" key="1">
    <citation type="submission" date="2019-02" db="EMBL/GenBank/DDBJ databases">
        <title>Sequencing the genomes of 1000 actinobacteria strains.</title>
        <authorList>
            <person name="Klenk H.-P."/>
        </authorList>
    </citation>
    <scope>NUCLEOTIDE SEQUENCE [LARGE SCALE GENOMIC DNA]</scope>
    <source>
        <strain evidence="2 3">DSM 44509</strain>
    </source>
</reference>
<name>A0A4Q7Y9U0_9ACTN</name>
<organism evidence="2 3">
    <name type="scientific">Blastococcus saxobsidens</name>
    <dbReference type="NCBI Taxonomy" id="138336"/>
    <lineage>
        <taxon>Bacteria</taxon>
        <taxon>Bacillati</taxon>
        <taxon>Actinomycetota</taxon>
        <taxon>Actinomycetes</taxon>
        <taxon>Geodermatophilales</taxon>
        <taxon>Geodermatophilaceae</taxon>
        <taxon>Blastococcus</taxon>
    </lineage>
</organism>
<evidence type="ECO:0000313" key="2">
    <source>
        <dbReference type="EMBL" id="RZU32921.1"/>
    </source>
</evidence>
<dbReference type="EMBL" id="SHKV01000001">
    <property type="protein sequence ID" value="RZU32921.1"/>
    <property type="molecule type" value="Genomic_DNA"/>
</dbReference>
<sequence>MRRHHGMSTSRSTGARAGPETLRVATPTVDAFAALARSSPWRWTTLRFGVSWPADRWKPGAVRAWLRRPDRLRVESRDGDLLQVVREPPRNPAPGPAARPDGLVAERRRSWEHDLDDPMHQDYHWVAMLDPVELADGRDRDTDALVAALDVRSLAEVDHGGRPAWEAVVRPTPAYEPRCGCCPLLRSREVDLDEYRDHPQQILAEYPDAYRVRLDVGTGVCVLTEELGGLRPGHGHDLRIEAVDEPMDDALFVVPRRWW</sequence>
<evidence type="ECO:0000256" key="1">
    <source>
        <dbReference type="SAM" id="MobiDB-lite"/>
    </source>
</evidence>
<proteinExistence type="predicted"/>
<feature type="region of interest" description="Disordered" evidence="1">
    <location>
        <begin position="1"/>
        <end position="21"/>
    </location>
</feature>
<dbReference type="AlphaFoldDB" id="A0A4Q7Y9U0"/>
<keyword evidence="3" id="KW-1185">Reference proteome</keyword>
<accession>A0A4Q7Y9U0</accession>
<protein>
    <submittedName>
        <fullName evidence="2">Uncharacterized protein</fullName>
    </submittedName>
</protein>